<organism evidence="2 3">
    <name type="scientific">Candidatus Fischerbacteria bacterium RBG_13_37_8</name>
    <dbReference type="NCBI Taxonomy" id="1817863"/>
    <lineage>
        <taxon>Bacteria</taxon>
        <taxon>Candidatus Fischeribacteriota</taxon>
    </lineage>
</organism>
<sequence length="187" mass="21098">MRINMNRNDALQLLFEHTKSDSLRKHAFAVEAAMRHFAHLFGEDEEKWAIAALLHDFDYEEHPSLEEHPLSGTRILESLHYPEDIILAIKGHADHLKVPRETLMAKTLYAIDELAGFIIAVALVRPSKKIADVPVSSVKKKMKDKAFARNVNRDEIIKGAQELNMELDAVIDNVIKSLQAIADTLGL</sequence>
<dbReference type="Gene3D" id="1.10.3210.10">
    <property type="entry name" value="Hypothetical protein af1432"/>
    <property type="match status" value="1"/>
</dbReference>
<protein>
    <submittedName>
        <fullName evidence="2">HAD family hydrolase</fullName>
    </submittedName>
</protein>
<name>A0A1F5VVI7_9BACT</name>
<dbReference type="AlphaFoldDB" id="A0A1F5VVI7"/>
<comment type="caution">
    <text evidence="2">The sequence shown here is derived from an EMBL/GenBank/DDBJ whole genome shotgun (WGS) entry which is preliminary data.</text>
</comment>
<proteinExistence type="predicted"/>
<dbReference type="Pfam" id="PF01966">
    <property type="entry name" value="HD"/>
    <property type="match status" value="1"/>
</dbReference>
<dbReference type="NCBIfam" id="TIGR00277">
    <property type="entry name" value="HDIG"/>
    <property type="match status" value="1"/>
</dbReference>
<evidence type="ECO:0000313" key="3">
    <source>
        <dbReference type="Proteomes" id="UP000178943"/>
    </source>
</evidence>
<evidence type="ECO:0000259" key="1">
    <source>
        <dbReference type="Pfam" id="PF01966"/>
    </source>
</evidence>
<dbReference type="PANTHER" id="PTHR38659:SF1">
    <property type="entry name" value="METAL DEPENDENT PHOSPHOHYDROLASE"/>
    <property type="match status" value="1"/>
</dbReference>
<dbReference type="EMBL" id="MFGW01000048">
    <property type="protein sequence ID" value="OGF67482.1"/>
    <property type="molecule type" value="Genomic_DNA"/>
</dbReference>
<reference evidence="2 3" key="1">
    <citation type="journal article" date="2016" name="Nat. Commun.">
        <title>Thousands of microbial genomes shed light on interconnected biogeochemical processes in an aquifer system.</title>
        <authorList>
            <person name="Anantharaman K."/>
            <person name="Brown C.T."/>
            <person name="Hug L.A."/>
            <person name="Sharon I."/>
            <person name="Castelle C.J."/>
            <person name="Probst A.J."/>
            <person name="Thomas B.C."/>
            <person name="Singh A."/>
            <person name="Wilkins M.J."/>
            <person name="Karaoz U."/>
            <person name="Brodie E.L."/>
            <person name="Williams K.H."/>
            <person name="Hubbard S.S."/>
            <person name="Banfield J.F."/>
        </authorList>
    </citation>
    <scope>NUCLEOTIDE SEQUENCE [LARGE SCALE GENOMIC DNA]</scope>
</reference>
<dbReference type="GO" id="GO:0016787">
    <property type="term" value="F:hydrolase activity"/>
    <property type="evidence" value="ECO:0007669"/>
    <property type="project" value="UniProtKB-KW"/>
</dbReference>
<gene>
    <name evidence="2" type="ORF">A2Y62_16265</name>
</gene>
<dbReference type="InterPro" id="IPR006675">
    <property type="entry name" value="HDIG_dom"/>
</dbReference>
<feature type="domain" description="HD" evidence="1">
    <location>
        <begin position="25"/>
        <end position="114"/>
    </location>
</feature>
<dbReference type="InterPro" id="IPR006674">
    <property type="entry name" value="HD_domain"/>
</dbReference>
<dbReference type="SUPFAM" id="SSF109604">
    <property type="entry name" value="HD-domain/PDEase-like"/>
    <property type="match status" value="1"/>
</dbReference>
<dbReference type="Proteomes" id="UP000178943">
    <property type="component" value="Unassembled WGS sequence"/>
</dbReference>
<evidence type="ECO:0000313" key="2">
    <source>
        <dbReference type="EMBL" id="OGF67482.1"/>
    </source>
</evidence>
<dbReference type="PANTHER" id="PTHR38659">
    <property type="entry name" value="METAL-DEPENDENT PHOSPHOHYDROLASE"/>
    <property type="match status" value="1"/>
</dbReference>
<accession>A0A1F5VVI7</accession>
<keyword evidence="2" id="KW-0378">Hydrolase</keyword>